<protein>
    <submittedName>
        <fullName evidence="1">Uncharacterized protein</fullName>
    </submittedName>
</protein>
<comment type="caution">
    <text evidence="1">The sequence shown here is derived from an EMBL/GenBank/DDBJ whole genome shotgun (WGS) entry which is preliminary data.</text>
</comment>
<dbReference type="AlphaFoldDB" id="A0AAD6QSA3"/>
<name>A0AAD6QSA3_9ROSI</name>
<accession>A0AAD6QSA3</accession>
<sequence length="143" mass="16134">MNLLSEFWKDRRSQFLTHCQVQMVNQQSFQVAWNLKVTVNWRDDGSSRPGCDFAASLMLGSDPVNTIIHFCIILSLAAQNINSGTFRGLIAAIPVVGLLILRDPFAVALQMLCSFLLLFSDAFFFPREELRLALCSKENEAVY</sequence>
<evidence type="ECO:0000313" key="2">
    <source>
        <dbReference type="Proteomes" id="UP001164929"/>
    </source>
</evidence>
<dbReference type="EMBL" id="JAQIZT010000005">
    <property type="protein sequence ID" value="KAJ6995755.1"/>
    <property type="molecule type" value="Genomic_DNA"/>
</dbReference>
<reference evidence="1" key="1">
    <citation type="journal article" date="2023" name="Mol. Ecol. Resour.">
        <title>Chromosome-level genome assembly of a triploid poplar Populus alba 'Berolinensis'.</title>
        <authorList>
            <person name="Chen S."/>
            <person name="Yu Y."/>
            <person name="Wang X."/>
            <person name="Wang S."/>
            <person name="Zhang T."/>
            <person name="Zhou Y."/>
            <person name="He R."/>
            <person name="Meng N."/>
            <person name="Wang Y."/>
            <person name="Liu W."/>
            <person name="Liu Z."/>
            <person name="Liu J."/>
            <person name="Guo Q."/>
            <person name="Huang H."/>
            <person name="Sederoff R.R."/>
            <person name="Wang G."/>
            <person name="Qu G."/>
            <person name="Chen S."/>
        </authorList>
    </citation>
    <scope>NUCLEOTIDE SEQUENCE</scope>
    <source>
        <strain evidence="1">SC-2020</strain>
    </source>
</reference>
<proteinExistence type="predicted"/>
<gene>
    <name evidence="1" type="ORF">NC653_012577</name>
</gene>
<evidence type="ECO:0000313" key="1">
    <source>
        <dbReference type="EMBL" id="KAJ6995755.1"/>
    </source>
</evidence>
<dbReference type="Proteomes" id="UP001164929">
    <property type="component" value="Chromosome 5"/>
</dbReference>
<organism evidence="1 2">
    <name type="scientific">Populus alba x Populus x berolinensis</name>
    <dbReference type="NCBI Taxonomy" id="444605"/>
    <lineage>
        <taxon>Eukaryota</taxon>
        <taxon>Viridiplantae</taxon>
        <taxon>Streptophyta</taxon>
        <taxon>Embryophyta</taxon>
        <taxon>Tracheophyta</taxon>
        <taxon>Spermatophyta</taxon>
        <taxon>Magnoliopsida</taxon>
        <taxon>eudicotyledons</taxon>
        <taxon>Gunneridae</taxon>
        <taxon>Pentapetalae</taxon>
        <taxon>rosids</taxon>
        <taxon>fabids</taxon>
        <taxon>Malpighiales</taxon>
        <taxon>Salicaceae</taxon>
        <taxon>Saliceae</taxon>
        <taxon>Populus</taxon>
    </lineage>
</organism>
<keyword evidence="2" id="KW-1185">Reference proteome</keyword>